<reference evidence="1" key="1">
    <citation type="submission" date="2014-05" db="EMBL/GenBank/DDBJ databases">
        <authorList>
            <person name="Chronopoulou M."/>
        </authorList>
    </citation>
    <scope>NUCLEOTIDE SEQUENCE</scope>
    <source>
        <tissue evidence="1">Whole organism</tissue>
    </source>
</reference>
<evidence type="ECO:0000313" key="1">
    <source>
        <dbReference type="EMBL" id="CDW33614.1"/>
    </source>
</evidence>
<organism evidence="1">
    <name type="scientific">Lepeophtheirus salmonis</name>
    <name type="common">Salmon louse</name>
    <name type="synonym">Caligus salmonis</name>
    <dbReference type="NCBI Taxonomy" id="72036"/>
    <lineage>
        <taxon>Eukaryota</taxon>
        <taxon>Metazoa</taxon>
        <taxon>Ecdysozoa</taxon>
        <taxon>Arthropoda</taxon>
        <taxon>Crustacea</taxon>
        <taxon>Multicrustacea</taxon>
        <taxon>Hexanauplia</taxon>
        <taxon>Copepoda</taxon>
        <taxon>Siphonostomatoida</taxon>
        <taxon>Caligidae</taxon>
        <taxon>Lepeophtheirus</taxon>
    </lineage>
</organism>
<accession>A0A0K2U5Q3</accession>
<sequence length="19" mass="2190">MPITNLSILNINWIFSPTD</sequence>
<dbReference type="AlphaFoldDB" id="A0A0K2U5Q3"/>
<dbReference type="EMBL" id="HACA01016253">
    <property type="protein sequence ID" value="CDW33614.1"/>
    <property type="molecule type" value="Transcribed_RNA"/>
</dbReference>
<name>A0A0K2U5Q3_LEPSM</name>
<protein>
    <submittedName>
        <fullName evidence="1">Uncharacterized protein</fullName>
    </submittedName>
</protein>
<proteinExistence type="predicted"/>